<feature type="transmembrane region" description="Helical" evidence="1">
    <location>
        <begin position="36"/>
        <end position="60"/>
    </location>
</feature>
<reference evidence="2 3" key="1">
    <citation type="journal article" date="2019" name="Indoor Air">
        <title>Impacts of indoor surface finishes on bacterial viability.</title>
        <authorList>
            <person name="Hu J."/>
            <person name="Maamar S.B."/>
            <person name="Glawe A.J."/>
            <person name="Gottel N."/>
            <person name="Gilbert J.A."/>
            <person name="Hartmann E.M."/>
        </authorList>
    </citation>
    <scope>NUCLEOTIDE SEQUENCE [LARGE SCALE GENOMIC DNA]</scope>
    <source>
        <strain evidence="2 3">AF060A6</strain>
    </source>
</reference>
<dbReference type="OrthoDB" id="2888584at2"/>
<dbReference type="AlphaFoldDB" id="A0A4S3PP71"/>
<organism evidence="2 3">
    <name type="scientific">Bacillus timonensis</name>
    <dbReference type="NCBI Taxonomy" id="1033734"/>
    <lineage>
        <taxon>Bacteria</taxon>
        <taxon>Bacillati</taxon>
        <taxon>Bacillota</taxon>
        <taxon>Bacilli</taxon>
        <taxon>Bacillales</taxon>
        <taxon>Bacillaceae</taxon>
        <taxon>Bacillus</taxon>
    </lineage>
</organism>
<name>A0A4S3PP71_9BACI</name>
<keyword evidence="3" id="KW-1185">Reference proteome</keyword>
<feature type="transmembrane region" description="Helical" evidence="1">
    <location>
        <begin position="6"/>
        <end position="24"/>
    </location>
</feature>
<dbReference type="Proteomes" id="UP000306477">
    <property type="component" value="Unassembled WGS sequence"/>
</dbReference>
<protein>
    <submittedName>
        <fullName evidence="2">Uncharacterized protein</fullName>
    </submittedName>
</protein>
<proteinExistence type="predicted"/>
<evidence type="ECO:0000313" key="2">
    <source>
        <dbReference type="EMBL" id="THE11390.1"/>
    </source>
</evidence>
<dbReference type="RefSeq" id="WP_136380418.1">
    <property type="nucleotide sequence ID" value="NZ_SLUB01000029.1"/>
</dbReference>
<sequence length="62" mass="7100">MNIFIMLPAIVVMIGLYFITIGLWELRAGVDRKKYVTYMFTGLVLLLLVPTLFGPLLMMFSN</sequence>
<accession>A0A4S3PP71</accession>
<evidence type="ECO:0000313" key="3">
    <source>
        <dbReference type="Proteomes" id="UP000306477"/>
    </source>
</evidence>
<gene>
    <name evidence="2" type="ORF">E1I69_15165</name>
</gene>
<keyword evidence="1" id="KW-0472">Membrane</keyword>
<evidence type="ECO:0000256" key="1">
    <source>
        <dbReference type="SAM" id="Phobius"/>
    </source>
</evidence>
<comment type="caution">
    <text evidence="2">The sequence shown here is derived from an EMBL/GenBank/DDBJ whole genome shotgun (WGS) entry which is preliminary data.</text>
</comment>
<dbReference type="EMBL" id="SLUB01000029">
    <property type="protein sequence ID" value="THE11390.1"/>
    <property type="molecule type" value="Genomic_DNA"/>
</dbReference>
<keyword evidence="1" id="KW-0812">Transmembrane</keyword>
<keyword evidence="1" id="KW-1133">Transmembrane helix</keyword>